<keyword evidence="4" id="KW-0808">Transferase</keyword>
<dbReference type="PANTHER" id="PTHR33908">
    <property type="entry name" value="MANNOSYLTRANSFERASE YKCB-RELATED"/>
    <property type="match status" value="1"/>
</dbReference>
<keyword evidence="11" id="KW-1185">Reference proteome</keyword>
<evidence type="ECO:0000256" key="1">
    <source>
        <dbReference type="ARBA" id="ARBA00004651"/>
    </source>
</evidence>
<dbReference type="Proteomes" id="UP000305654">
    <property type="component" value="Unassembled WGS sequence"/>
</dbReference>
<evidence type="ECO:0000259" key="9">
    <source>
        <dbReference type="Pfam" id="PF13231"/>
    </source>
</evidence>
<sequence length="581" mass="64012">MRLLLSRDVAALSGLWLIVTACNLFKPYTIDDTAHLIIADWILHHPLHPMSGPLNWNGTVEPIHATNQPHLYFYILAFWEKLFGASEIALHGMQSLFSGGCIVLFHWIARRLAPSCAVWLTAMLALDPAFIVSQNLMVDVPLLSCWLGFFACLIRIVPAERQHRRYLLAASACSAAILVKYSSLVLIPILLMSLVLERRLRQAWCLAVPLAVLGAWSLFNLHDYGGIHLQTALHASVDSYDAAGPHDTSGQLLRTALWKLAKGARSWSIGVGALSCFGIFALAQACPRAANMIYALCLGGLLAFVLVVETGYLPTARSDDLLPAGFLLSGLLVLPCVLRPRRDPAMIYLQAWIVLTSLFYILTSPFIAARHVLLVLPPISLLVAVAGPIPGYAKSFGLSATVLVSAGLCLSDFRLADFYRSEAATVRAMLPAGAEIWTVGHWGWQYYATRNGIRELDLGAGQNETVARCATAVGISRDKVAGLLNNTTTRLPDICLRLRSRFPDASQPRPGEYLIVPLQVAHEWPTYLRLRPVRKILSRLSPADPLCTGRAARFYNYGNWRGPWSISTDCNQEIDIFQVLK</sequence>
<gene>
    <name evidence="10" type="ORF">FE263_15010</name>
</gene>
<dbReference type="EMBL" id="VCDI01000005">
    <property type="protein sequence ID" value="TLU71773.1"/>
    <property type="molecule type" value="Genomic_DNA"/>
</dbReference>
<feature type="transmembrane region" description="Helical" evidence="8">
    <location>
        <begin position="267"/>
        <end position="286"/>
    </location>
</feature>
<dbReference type="OrthoDB" id="844784at2"/>
<feature type="domain" description="Glycosyltransferase RgtA/B/C/D-like" evidence="9">
    <location>
        <begin position="68"/>
        <end position="210"/>
    </location>
</feature>
<evidence type="ECO:0000256" key="4">
    <source>
        <dbReference type="ARBA" id="ARBA00022679"/>
    </source>
</evidence>
<keyword evidence="3" id="KW-0328">Glycosyltransferase</keyword>
<dbReference type="AlphaFoldDB" id="A0A5R9J4I3"/>
<evidence type="ECO:0000256" key="7">
    <source>
        <dbReference type="ARBA" id="ARBA00023136"/>
    </source>
</evidence>
<feature type="transmembrane region" description="Helical" evidence="8">
    <location>
        <begin position="321"/>
        <end position="338"/>
    </location>
</feature>
<keyword evidence="2" id="KW-1003">Cell membrane</keyword>
<comment type="subcellular location">
    <subcellularLocation>
        <location evidence="1">Cell membrane</location>
        <topology evidence="1">Multi-pass membrane protein</topology>
    </subcellularLocation>
</comment>
<dbReference type="GO" id="GO:0016763">
    <property type="term" value="F:pentosyltransferase activity"/>
    <property type="evidence" value="ECO:0007669"/>
    <property type="project" value="TreeGrafter"/>
</dbReference>
<evidence type="ECO:0000256" key="5">
    <source>
        <dbReference type="ARBA" id="ARBA00022692"/>
    </source>
</evidence>
<keyword evidence="7 8" id="KW-0472">Membrane</keyword>
<evidence type="ECO:0000313" key="11">
    <source>
        <dbReference type="Proteomes" id="UP000305654"/>
    </source>
</evidence>
<name>A0A5R9J4I3_9PROT</name>
<comment type="caution">
    <text evidence="10">The sequence shown here is derived from an EMBL/GenBank/DDBJ whole genome shotgun (WGS) entry which is preliminary data.</text>
</comment>
<keyword evidence="6 8" id="KW-1133">Transmembrane helix</keyword>
<feature type="transmembrane region" description="Helical" evidence="8">
    <location>
        <begin position="345"/>
        <end position="362"/>
    </location>
</feature>
<dbReference type="RefSeq" id="WP_138326843.1">
    <property type="nucleotide sequence ID" value="NZ_VCDI01000005.1"/>
</dbReference>
<dbReference type="PROSITE" id="PS51257">
    <property type="entry name" value="PROKAR_LIPOPROTEIN"/>
    <property type="match status" value="1"/>
</dbReference>
<reference evidence="10 11" key="1">
    <citation type="submission" date="2019-05" db="EMBL/GenBank/DDBJ databases">
        <authorList>
            <person name="Pankratov T."/>
            <person name="Grouzdev D."/>
        </authorList>
    </citation>
    <scope>NUCLEOTIDE SEQUENCE [LARGE SCALE GENOMIC DNA]</scope>
    <source>
        <strain evidence="10 11">KEBCLARHB70R</strain>
    </source>
</reference>
<organism evidence="10 11">
    <name type="scientific">Lichenicoccus roseus</name>
    <dbReference type="NCBI Taxonomy" id="2683649"/>
    <lineage>
        <taxon>Bacteria</taxon>
        <taxon>Pseudomonadati</taxon>
        <taxon>Pseudomonadota</taxon>
        <taxon>Alphaproteobacteria</taxon>
        <taxon>Acetobacterales</taxon>
        <taxon>Acetobacteraceae</taxon>
        <taxon>Lichenicoccus</taxon>
    </lineage>
</organism>
<evidence type="ECO:0000256" key="2">
    <source>
        <dbReference type="ARBA" id="ARBA00022475"/>
    </source>
</evidence>
<dbReference type="GO" id="GO:0009103">
    <property type="term" value="P:lipopolysaccharide biosynthetic process"/>
    <property type="evidence" value="ECO:0007669"/>
    <property type="project" value="UniProtKB-ARBA"/>
</dbReference>
<dbReference type="Pfam" id="PF13231">
    <property type="entry name" value="PMT_2"/>
    <property type="match status" value="1"/>
</dbReference>
<dbReference type="InterPro" id="IPR038731">
    <property type="entry name" value="RgtA/B/C-like"/>
</dbReference>
<dbReference type="InterPro" id="IPR050297">
    <property type="entry name" value="LipidA_mod_glycosyltrf_83"/>
</dbReference>
<keyword evidence="5 8" id="KW-0812">Transmembrane</keyword>
<feature type="transmembrane region" description="Helical" evidence="8">
    <location>
        <begin position="166"/>
        <end position="191"/>
    </location>
</feature>
<dbReference type="PANTHER" id="PTHR33908:SF11">
    <property type="entry name" value="MEMBRANE PROTEIN"/>
    <property type="match status" value="1"/>
</dbReference>
<evidence type="ECO:0000256" key="6">
    <source>
        <dbReference type="ARBA" id="ARBA00022989"/>
    </source>
</evidence>
<proteinExistence type="predicted"/>
<evidence type="ECO:0000256" key="8">
    <source>
        <dbReference type="SAM" id="Phobius"/>
    </source>
</evidence>
<protein>
    <recommendedName>
        <fullName evidence="9">Glycosyltransferase RgtA/B/C/D-like domain-containing protein</fullName>
    </recommendedName>
</protein>
<evidence type="ECO:0000313" key="10">
    <source>
        <dbReference type="EMBL" id="TLU71773.1"/>
    </source>
</evidence>
<accession>A0A5R9J4I3</accession>
<dbReference type="GO" id="GO:0005886">
    <property type="term" value="C:plasma membrane"/>
    <property type="evidence" value="ECO:0007669"/>
    <property type="project" value="UniProtKB-SubCell"/>
</dbReference>
<feature type="transmembrane region" description="Helical" evidence="8">
    <location>
        <begin position="293"/>
        <end position="315"/>
    </location>
</feature>
<evidence type="ECO:0000256" key="3">
    <source>
        <dbReference type="ARBA" id="ARBA00022676"/>
    </source>
</evidence>
<feature type="transmembrane region" description="Helical" evidence="8">
    <location>
        <begin position="140"/>
        <end position="157"/>
    </location>
</feature>